<organism evidence="2 3">
    <name type="scientific">Stylosanthes scabra</name>
    <dbReference type="NCBI Taxonomy" id="79078"/>
    <lineage>
        <taxon>Eukaryota</taxon>
        <taxon>Viridiplantae</taxon>
        <taxon>Streptophyta</taxon>
        <taxon>Embryophyta</taxon>
        <taxon>Tracheophyta</taxon>
        <taxon>Spermatophyta</taxon>
        <taxon>Magnoliopsida</taxon>
        <taxon>eudicotyledons</taxon>
        <taxon>Gunneridae</taxon>
        <taxon>Pentapetalae</taxon>
        <taxon>rosids</taxon>
        <taxon>fabids</taxon>
        <taxon>Fabales</taxon>
        <taxon>Fabaceae</taxon>
        <taxon>Papilionoideae</taxon>
        <taxon>50 kb inversion clade</taxon>
        <taxon>dalbergioids sensu lato</taxon>
        <taxon>Dalbergieae</taxon>
        <taxon>Pterocarpus clade</taxon>
        <taxon>Stylosanthes</taxon>
    </lineage>
</organism>
<name>A0ABU6XGT1_9FABA</name>
<feature type="chain" id="PRO_5046945250" description="Secreted protein" evidence="1">
    <location>
        <begin position="21"/>
        <end position="160"/>
    </location>
</feature>
<dbReference type="Proteomes" id="UP001341840">
    <property type="component" value="Unassembled WGS sequence"/>
</dbReference>
<keyword evidence="1" id="KW-0732">Signal</keyword>
<feature type="signal peptide" evidence="1">
    <location>
        <begin position="1"/>
        <end position="20"/>
    </location>
</feature>
<evidence type="ECO:0000313" key="2">
    <source>
        <dbReference type="EMBL" id="MED6195963.1"/>
    </source>
</evidence>
<dbReference type="EMBL" id="JASCZI010211694">
    <property type="protein sequence ID" value="MED6195963.1"/>
    <property type="molecule type" value="Genomic_DNA"/>
</dbReference>
<gene>
    <name evidence="2" type="ORF">PIB30_042771</name>
</gene>
<proteinExistence type="predicted"/>
<accession>A0ABU6XGT1</accession>
<evidence type="ECO:0000256" key="1">
    <source>
        <dbReference type="SAM" id="SignalP"/>
    </source>
</evidence>
<evidence type="ECO:0008006" key="4">
    <source>
        <dbReference type="Google" id="ProtNLM"/>
    </source>
</evidence>
<reference evidence="2 3" key="1">
    <citation type="journal article" date="2023" name="Plants (Basel)">
        <title>Bridging the Gap: Combining Genomics and Transcriptomics Approaches to Understand Stylosanthes scabra, an Orphan Legume from the Brazilian Caatinga.</title>
        <authorList>
            <person name="Ferreira-Neto J.R.C."/>
            <person name="da Silva M.D."/>
            <person name="Binneck E."/>
            <person name="de Melo N.F."/>
            <person name="da Silva R.H."/>
            <person name="de Melo A.L.T.M."/>
            <person name="Pandolfi V."/>
            <person name="Bustamante F.O."/>
            <person name="Brasileiro-Vidal A.C."/>
            <person name="Benko-Iseppon A.M."/>
        </authorList>
    </citation>
    <scope>NUCLEOTIDE SEQUENCE [LARGE SCALE GENOMIC DNA]</scope>
    <source>
        <tissue evidence="2">Leaves</tissue>
    </source>
</reference>
<comment type="caution">
    <text evidence="2">The sequence shown here is derived from an EMBL/GenBank/DDBJ whole genome shotgun (WGS) entry which is preliminary data.</text>
</comment>
<evidence type="ECO:0000313" key="3">
    <source>
        <dbReference type="Proteomes" id="UP001341840"/>
    </source>
</evidence>
<sequence>MSATAFCFAIHVFLVRLTSQVQPFPEFLALSELLRVIRLHHPVFNSSTNVVDFQHDNHFPRAMKGLSNLKFSKNIRPLGDLCTAARPTVSPTKTRKSIQVKIRQMRWVLLCARARRASLRWFWWNRIDIIITAHFMNCGSSLESSGLKASPTWGSGSGTA</sequence>
<keyword evidence="3" id="KW-1185">Reference proteome</keyword>
<protein>
    <recommendedName>
        <fullName evidence="4">Secreted protein</fullName>
    </recommendedName>
</protein>